<comment type="caution">
    <text evidence="3">The sequence shown here is derived from an EMBL/GenBank/DDBJ whole genome shotgun (WGS) entry which is preliminary data.</text>
</comment>
<dbReference type="InterPro" id="IPR050194">
    <property type="entry name" value="Glycosyltransferase_grp1"/>
</dbReference>
<dbReference type="InterPro" id="IPR001296">
    <property type="entry name" value="Glyco_trans_1"/>
</dbReference>
<dbReference type="SUPFAM" id="SSF53756">
    <property type="entry name" value="UDP-Glycosyltransferase/glycogen phosphorylase"/>
    <property type="match status" value="1"/>
</dbReference>
<evidence type="ECO:0000259" key="1">
    <source>
        <dbReference type="Pfam" id="PF00534"/>
    </source>
</evidence>
<dbReference type="PANTHER" id="PTHR45947">
    <property type="entry name" value="SULFOQUINOVOSYL TRANSFERASE SQD2"/>
    <property type="match status" value="1"/>
</dbReference>
<dbReference type="InterPro" id="IPR028098">
    <property type="entry name" value="Glyco_trans_4-like_N"/>
</dbReference>
<accession>A0A7X2PD48</accession>
<evidence type="ECO:0000313" key="4">
    <source>
        <dbReference type="Proteomes" id="UP000460549"/>
    </source>
</evidence>
<protein>
    <submittedName>
        <fullName evidence="3">Glycosyltransferase family 4 protein</fullName>
    </submittedName>
</protein>
<feature type="domain" description="Glycosyl transferase family 1" evidence="1">
    <location>
        <begin position="187"/>
        <end position="344"/>
    </location>
</feature>
<dbReference type="RefSeq" id="WP_154425529.1">
    <property type="nucleotide sequence ID" value="NZ_VUNN01000013.1"/>
</dbReference>
<feature type="domain" description="Glycosyltransferase subfamily 4-like N-terminal" evidence="2">
    <location>
        <begin position="19"/>
        <end position="182"/>
    </location>
</feature>
<dbReference type="Gene3D" id="3.40.50.2000">
    <property type="entry name" value="Glycogen Phosphorylase B"/>
    <property type="match status" value="2"/>
</dbReference>
<dbReference type="Proteomes" id="UP000460549">
    <property type="component" value="Unassembled WGS sequence"/>
</dbReference>
<dbReference type="EMBL" id="VUNN01000013">
    <property type="protein sequence ID" value="MSU06557.1"/>
    <property type="molecule type" value="Genomic_DNA"/>
</dbReference>
<evidence type="ECO:0000313" key="3">
    <source>
        <dbReference type="EMBL" id="MSU06557.1"/>
    </source>
</evidence>
<name>A0A7X2PD48_9SPIO</name>
<dbReference type="PANTHER" id="PTHR45947:SF3">
    <property type="entry name" value="SULFOQUINOVOSYL TRANSFERASE SQD2"/>
    <property type="match status" value="1"/>
</dbReference>
<dbReference type="Pfam" id="PF13439">
    <property type="entry name" value="Glyco_transf_4"/>
    <property type="match status" value="1"/>
</dbReference>
<sequence length="376" mass="43552">MKVLLVLDQFDGANNGNTITARRLYTILKKHGHDVRILASGESRDDKWGLPTVKVPIFNELIKKQGFVFAKPVEKTIEEAVKWADIVHVVMPFMISRKATKLAIKYNKPMTSAFHVQPENIWFSVNLGNVKPLISFTYFFAKQYIFKYHSFIHCPSNMIANQLRKHHYKADIRVISNGIESDFVYNKREKDECFKDKYLIVMSGRFSHEKRQDLIIEAVKKSKYEKDIQIFLAGQGPVEEEYRRLAKGLTNPIIMQFLTKDKLKDLFSQTDLYIHASDAEIEAMSCMEAFASGLVPVIANSERSATPQFALDERSLFKAGSSDDLVKKIDYWIEHPEEKKEMEYKYAESAKKYALEECVNKMEKMFTDAIETKRKQ</sequence>
<organism evidence="3 4">
    <name type="scientific">Bullifex porci</name>
    <dbReference type="NCBI Taxonomy" id="2606638"/>
    <lineage>
        <taxon>Bacteria</taxon>
        <taxon>Pseudomonadati</taxon>
        <taxon>Spirochaetota</taxon>
        <taxon>Spirochaetia</taxon>
        <taxon>Spirochaetales</taxon>
        <taxon>Spirochaetaceae</taxon>
        <taxon>Bullifex</taxon>
    </lineage>
</organism>
<gene>
    <name evidence="3" type="ORF">FYJ80_07155</name>
</gene>
<dbReference type="AlphaFoldDB" id="A0A7X2PD48"/>
<evidence type="ECO:0000259" key="2">
    <source>
        <dbReference type="Pfam" id="PF13439"/>
    </source>
</evidence>
<keyword evidence="3" id="KW-0808">Transferase</keyword>
<dbReference type="Pfam" id="PF00534">
    <property type="entry name" value="Glycos_transf_1"/>
    <property type="match status" value="1"/>
</dbReference>
<keyword evidence="4" id="KW-1185">Reference proteome</keyword>
<proteinExistence type="predicted"/>
<reference evidence="3 4" key="1">
    <citation type="submission" date="2019-08" db="EMBL/GenBank/DDBJ databases">
        <title>In-depth cultivation of the pig gut microbiome towards novel bacterial diversity and tailored functional studies.</title>
        <authorList>
            <person name="Wylensek D."/>
            <person name="Hitch T.C.A."/>
            <person name="Clavel T."/>
        </authorList>
    </citation>
    <scope>NUCLEOTIDE SEQUENCE [LARGE SCALE GENOMIC DNA]</scope>
    <source>
        <strain evidence="3 4">NM-380-WT-3C1</strain>
    </source>
</reference>
<dbReference type="GO" id="GO:0016757">
    <property type="term" value="F:glycosyltransferase activity"/>
    <property type="evidence" value="ECO:0007669"/>
    <property type="project" value="InterPro"/>
</dbReference>